<evidence type="ECO:0000256" key="6">
    <source>
        <dbReference type="ARBA" id="ARBA00023237"/>
    </source>
</evidence>
<dbReference type="PROSITE" id="PS52016">
    <property type="entry name" value="TONB_DEPENDENT_REC_3"/>
    <property type="match status" value="1"/>
</dbReference>
<dbReference type="SUPFAM" id="SSF56935">
    <property type="entry name" value="Porins"/>
    <property type="match status" value="1"/>
</dbReference>
<evidence type="ECO:0000256" key="1">
    <source>
        <dbReference type="ARBA" id="ARBA00004571"/>
    </source>
</evidence>
<accession>A0A3B0VYI1</accession>
<dbReference type="InterPro" id="IPR037066">
    <property type="entry name" value="Plug_dom_sf"/>
</dbReference>
<evidence type="ECO:0000256" key="4">
    <source>
        <dbReference type="ARBA" id="ARBA00023077"/>
    </source>
</evidence>
<dbReference type="Gene3D" id="2.170.130.10">
    <property type="entry name" value="TonB-dependent receptor, plug domain"/>
    <property type="match status" value="1"/>
</dbReference>
<dbReference type="InterPro" id="IPR039426">
    <property type="entry name" value="TonB-dep_rcpt-like"/>
</dbReference>
<reference evidence="9" key="1">
    <citation type="submission" date="2018-06" db="EMBL/GenBank/DDBJ databases">
        <authorList>
            <person name="Zhirakovskaya E."/>
        </authorList>
    </citation>
    <scope>NUCLEOTIDE SEQUENCE</scope>
</reference>
<keyword evidence="9" id="KW-0675">Receptor</keyword>
<keyword evidence="3" id="KW-0812">Transmembrane</keyword>
<dbReference type="AlphaFoldDB" id="A0A3B0VYI1"/>
<keyword evidence="6" id="KW-0998">Cell outer membrane</keyword>
<dbReference type="PANTHER" id="PTHR30069">
    <property type="entry name" value="TONB-DEPENDENT OUTER MEMBRANE RECEPTOR"/>
    <property type="match status" value="1"/>
</dbReference>
<comment type="subcellular location">
    <subcellularLocation>
        <location evidence="1">Cell outer membrane</location>
        <topology evidence="1">Multi-pass membrane protein</topology>
    </subcellularLocation>
</comment>
<dbReference type="GO" id="GO:0015344">
    <property type="term" value="F:siderophore uptake transmembrane transporter activity"/>
    <property type="evidence" value="ECO:0007669"/>
    <property type="project" value="TreeGrafter"/>
</dbReference>
<evidence type="ECO:0000256" key="5">
    <source>
        <dbReference type="ARBA" id="ARBA00023136"/>
    </source>
</evidence>
<dbReference type="InterPro" id="IPR012910">
    <property type="entry name" value="Plug_dom"/>
</dbReference>
<dbReference type="CDD" id="cd01347">
    <property type="entry name" value="ligand_gated_channel"/>
    <property type="match status" value="1"/>
</dbReference>
<dbReference type="GO" id="GO:0009279">
    <property type="term" value="C:cell outer membrane"/>
    <property type="evidence" value="ECO:0007669"/>
    <property type="project" value="UniProtKB-SubCell"/>
</dbReference>
<sequence length="689" mass="77082">MKLTHSMQLSKFLLAIFMGGLSTQLSASEKVSSLDNITVTATRETEEISKQALSIAKKSAEEVALDQVMFQKDLLNSIAGVSIKQTSSVIGHMTAIRTPNTTLPYFLYLQDGVPVQSSGFFNHNGLAYTNFQTAQSVEVLKGAGTALYGSDSIAATINVQSATPSEVLERSVVMSGGSDGYKQAGVSVSDTLKDQSSYRFDFSTIGDEGWRDHTDLNRYEINGQYNFSTDDSDFKISLSSNYSRAQQAGSLLSLDELENNPSSVGDIEDKLDLVDAIRQFDHNRLSIQWDSYALESVDLSTIAYIRNTRNQYTATWEGNLPHNDSEQNTLGVMHKGTMNPSWGRFIYGVDGELTQGTQTYTQQFDYVPSGWGSSVDAGTIYDYNVDYLAVSPYVHADWKLTNALTLSSGLRYDINQYQYTNNVDDGEYGTSGYLRVADRNDRYEHLSPKLALNYELTSQSMVYARYANSFRVPSANRLYALKTSNSESTLDPETSNTYEVGYKFKNSSTAVEVALYYMDISDTITSYEDPVTGLKYNDNGGSTINKGVELSVHQAFTPEWSAKLAYSRSEHRFDNDPEYGNNEMASATNNHLNARLFYRPNQLSGLLLMAEVQHLSDYYMDHEHTFSYDGYTSYNLKADYKVNKQWRVFAKVNNVTDEVYAESASYSWGKEKYTPATPRQVFVGVKATW</sequence>
<feature type="domain" description="TonB-dependent receptor plug" evidence="8">
    <location>
        <begin position="54"/>
        <end position="155"/>
    </location>
</feature>
<dbReference type="PANTHER" id="PTHR30069:SF39">
    <property type="entry name" value="BLL6183 PROTEIN"/>
    <property type="match status" value="1"/>
</dbReference>
<dbReference type="Pfam" id="PF00593">
    <property type="entry name" value="TonB_dep_Rec_b-barrel"/>
    <property type="match status" value="1"/>
</dbReference>
<keyword evidence="4" id="KW-0798">TonB box</keyword>
<evidence type="ECO:0000313" key="9">
    <source>
        <dbReference type="EMBL" id="VAW45420.1"/>
    </source>
</evidence>
<dbReference type="Pfam" id="PF07715">
    <property type="entry name" value="Plug"/>
    <property type="match status" value="1"/>
</dbReference>
<evidence type="ECO:0000259" key="7">
    <source>
        <dbReference type="Pfam" id="PF00593"/>
    </source>
</evidence>
<name>A0A3B0VYI1_9ZZZZ</name>
<dbReference type="EMBL" id="UOFB01000082">
    <property type="protein sequence ID" value="VAW45420.1"/>
    <property type="molecule type" value="Genomic_DNA"/>
</dbReference>
<dbReference type="GO" id="GO:0044718">
    <property type="term" value="P:siderophore transmembrane transport"/>
    <property type="evidence" value="ECO:0007669"/>
    <property type="project" value="TreeGrafter"/>
</dbReference>
<keyword evidence="2" id="KW-0813">Transport</keyword>
<dbReference type="InterPro" id="IPR000531">
    <property type="entry name" value="Beta-barrel_TonB"/>
</dbReference>
<feature type="domain" description="TonB-dependent receptor-like beta-barrel" evidence="7">
    <location>
        <begin position="213"/>
        <end position="655"/>
    </location>
</feature>
<organism evidence="9">
    <name type="scientific">hydrothermal vent metagenome</name>
    <dbReference type="NCBI Taxonomy" id="652676"/>
    <lineage>
        <taxon>unclassified sequences</taxon>
        <taxon>metagenomes</taxon>
        <taxon>ecological metagenomes</taxon>
    </lineage>
</organism>
<evidence type="ECO:0000259" key="8">
    <source>
        <dbReference type="Pfam" id="PF07715"/>
    </source>
</evidence>
<dbReference type="Gene3D" id="2.40.170.20">
    <property type="entry name" value="TonB-dependent receptor, beta-barrel domain"/>
    <property type="match status" value="1"/>
</dbReference>
<keyword evidence="5" id="KW-0472">Membrane</keyword>
<protein>
    <submittedName>
        <fullName evidence="9">TonB-dependent receptor</fullName>
    </submittedName>
</protein>
<proteinExistence type="predicted"/>
<evidence type="ECO:0000256" key="3">
    <source>
        <dbReference type="ARBA" id="ARBA00022692"/>
    </source>
</evidence>
<evidence type="ECO:0000256" key="2">
    <source>
        <dbReference type="ARBA" id="ARBA00022448"/>
    </source>
</evidence>
<dbReference type="InterPro" id="IPR036942">
    <property type="entry name" value="Beta-barrel_TonB_sf"/>
</dbReference>
<gene>
    <name evidence="9" type="ORF">MNBD_GAMMA04-1680</name>
</gene>